<feature type="transmembrane region" description="Helical" evidence="1">
    <location>
        <begin position="78"/>
        <end position="100"/>
    </location>
</feature>
<gene>
    <name evidence="2" type="ORF">HALTITAN_0063</name>
</gene>
<evidence type="ECO:0000256" key="1">
    <source>
        <dbReference type="SAM" id="Phobius"/>
    </source>
</evidence>
<comment type="caution">
    <text evidence="2">The sequence shown here is derived from an EMBL/GenBank/DDBJ whole genome shotgun (WGS) entry which is preliminary data.</text>
</comment>
<keyword evidence="1" id="KW-0812">Transmembrane</keyword>
<organism evidence="2 3">
    <name type="scientific">Vreelandella titanicae BH1</name>
    <dbReference type="NCBI Taxonomy" id="1204738"/>
    <lineage>
        <taxon>Bacteria</taxon>
        <taxon>Pseudomonadati</taxon>
        <taxon>Pseudomonadota</taxon>
        <taxon>Gammaproteobacteria</taxon>
        <taxon>Oceanospirillales</taxon>
        <taxon>Halomonadaceae</taxon>
        <taxon>Vreelandella</taxon>
    </lineage>
</organism>
<feature type="transmembrane region" description="Helical" evidence="1">
    <location>
        <begin position="106"/>
        <end position="131"/>
    </location>
</feature>
<feature type="transmembrane region" description="Helical" evidence="1">
    <location>
        <begin position="12"/>
        <end position="39"/>
    </location>
</feature>
<keyword evidence="1" id="KW-0472">Membrane</keyword>
<accession>L9UCN3</accession>
<sequence>MCLALLGFRRMPLFISIITSFPTVIFTVLLSVAVLYWLVSLSGLVDSDVVEGDVGEGGSLALGGLLATLGLHGVPLPLVITLLALTGWLFSYFAMLLLGTHLNPGLLLWVFNGVVLILGFVVATIITSLLIRPMRPLFRPAQHLPIEQRLTGKQCTVRSAEVTKEKGRADAHIDGDHLILQVRSDSALVRGERAIIIQYLFTEDAYWVVSEKDFEAGLAD</sequence>
<dbReference type="AlphaFoldDB" id="L9UCN3"/>
<name>L9UCN3_9GAMM</name>
<evidence type="ECO:0000313" key="2">
    <source>
        <dbReference type="EMBL" id="ELY22462.1"/>
    </source>
</evidence>
<evidence type="ECO:0000313" key="3">
    <source>
        <dbReference type="Proteomes" id="UP000011651"/>
    </source>
</evidence>
<keyword evidence="1" id="KW-1133">Transmembrane helix</keyword>
<dbReference type="Proteomes" id="UP000011651">
    <property type="component" value="Unassembled WGS sequence"/>
</dbReference>
<dbReference type="PATRIC" id="fig|1204738.3.peg.94"/>
<reference evidence="2 3" key="1">
    <citation type="journal article" date="2013" name="Genome Announc.">
        <title>Draft Genome of the Marine Gammaproteobacterium Halomonas titanicae.</title>
        <authorList>
            <person name="Sanchez-Porro C."/>
            <person name="de la Haba R.R."/>
            <person name="Cruz-Hernandez N."/>
            <person name="Gonzalez J.M."/>
            <person name="Reyes-Guirao C."/>
            <person name="Navarro-Sampedro L."/>
            <person name="Carballo M."/>
            <person name="Ventosa A."/>
        </authorList>
    </citation>
    <scope>NUCLEOTIDE SEQUENCE [LARGE SCALE GENOMIC DNA]</scope>
    <source>
        <strain evidence="2 3">BH1</strain>
    </source>
</reference>
<protein>
    <submittedName>
        <fullName evidence="2">Uncharacterized protein</fullName>
    </submittedName>
</protein>
<dbReference type="EMBL" id="AOPO01000001">
    <property type="protein sequence ID" value="ELY22462.1"/>
    <property type="molecule type" value="Genomic_DNA"/>
</dbReference>
<proteinExistence type="predicted"/>